<dbReference type="Pfam" id="PF18027">
    <property type="entry name" value="Pepdidase_M14_N"/>
    <property type="match status" value="1"/>
</dbReference>
<dbReference type="InterPro" id="IPR050821">
    <property type="entry name" value="Cytosolic_carboxypeptidase"/>
</dbReference>
<dbReference type="EMBL" id="VIIS01002103">
    <property type="protein sequence ID" value="KAF0288541.1"/>
    <property type="molecule type" value="Genomic_DNA"/>
</dbReference>
<feature type="region of interest" description="Disordered" evidence="2">
    <location>
        <begin position="788"/>
        <end position="892"/>
    </location>
</feature>
<feature type="compositionally biased region" description="Low complexity" evidence="2">
    <location>
        <begin position="728"/>
        <end position="742"/>
    </location>
</feature>
<dbReference type="Gene3D" id="3.40.630.10">
    <property type="entry name" value="Zn peptidases"/>
    <property type="match status" value="1"/>
</dbReference>
<dbReference type="SUPFAM" id="SSF53187">
    <property type="entry name" value="Zn-dependent exopeptidases"/>
    <property type="match status" value="1"/>
</dbReference>
<feature type="domain" description="Cytosolic carboxypeptidase N-terminal" evidence="3">
    <location>
        <begin position="11"/>
        <end position="145"/>
    </location>
</feature>
<evidence type="ECO:0000256" key="2">
    <source>
        <dbReference type="SAM" id="MobiDB-lite"/>
    </source>
</evidence>
<protein>
    <submittedName>
        <fullName evidence="4">Cytosolic carboxypeptidase-like protein 5</fullName>
    </submittedName>
</protein>
<dbReference type="PANTHER" id="PTHR12756">
    <property type="entry name" value="CYTOSOLIC CARBOXYPEPTIDASE"/>
    <property type="match status" value="1"/>
</dbReference>
<feature type="compositionally biased region" description="Basic and acidic residues" evidence="2">
    <location>
        <begin position="562"/>
        <end position="572"/>
    </location>
</feature>
<dbReference type="PANTHER" id="PTHR12756:SF12">
    <property type="entry name" value="CYTOSOLIC CARBOXYPEPTIDASE-LIKE PROTEIN 5"/>
    <property type="match status" value="1"/>
</dbReference>
<dbReference type="InterPro" id="IPR040626">
    <property type="entry name" value="Pepdidase_M14_N"/>
</dbReference>
<gene>
    <name evidence="4" type="primary">AGBL5</name>
    <name evidence="4" type="ORF">FJT64_013092</name>
</gene>
<dbReference type="Gene3D" id="2.60.40.3120">
    <property type="match status" value="1"/>
</dbReference>
<accession>A0A6A4VGF0</accession>
<feature type="compositionally biased region" description="Basic residues" evidence="2">
    <location>
        <begin position="883"/>
        <end position="892"/>
    </location>
</feature>
<feature type="compositionally biased region" description="Basic residues" evidence="2">
    <location>
        <begin position="796"/>
        <end position="807"/>
    </location>
</feature>
<evidence type="ECO:0000259" key="3">
    <source>
        <dbReference type="Pfam" id="PF18027"/>
    </source>
</evidence>
<feature type="compositionally biased region" description="Basic and acidic residues" evidence="2">
    <location>
        <begin position="456"/>
        <end position="475"/>
    </location>
</feature>
<feature type="compositionally biased region" description="Polar residues" evidence="2">
    <location>
        <begin position="815"/>
        <end position="827"/>
    </location>
</feature>
<feature type="compositionally biased region" description="Basic residues" evidence="2">
    <location>
        <begin position="708"/>
        <end position="722"/>
    </location>
</feature>
<feature type="region of interest" description="Disordered" evidence="2">
    <location>
        <begin position="706"/>
        <end position="775"/>
    </location>
</feature>
<comment type="cofactor">
    <cofactor evidence="1">
        <name>Zn(2+)</name>
        <dbReference type="ChEBI" id="CHEBI:29105"/>
    </cofactor>
</comment>
<evidence type="ECO:0000256" key="1">
    <source>
        <dbReference type="ARBA" id="ARBA00001947"/>
    </source>
</evidence>
<keyword evidence="4" id="KW-0378">Hydrolase</keyword>
<reference evidence="4 5" key="1">
    <citation type="submission" date="2019-07" db="EMBL/GenBank/DDBJ databases">
        <title>Draft genome assembly of a fouling barnacle, Amphibalanus amphitrite (Darwin, 1854): The first reference genome for Thecostraca.</title>
        <authorList>
            <person name="Kim W."/>
        </authorList>
    </citation>
    <scope>NUCLEOTIDE SEQUENCE [LARGE SCALE GENOMIC DNA]</scope>
    <source>
        <strain evidence="4">SNU_AA5</strain>
        <tissue evidence="4">Soma without cirri and trophi</tissue>
    </source>
</reference>
<dbReference type="AlphaFoldDB" id="A0A6A4VGF0"/>
<feature type="compositionally biased region" description="Basic residues" evidence="2">
    <location>
        <begin position="859"/>
        <end position="869"/>
    </location>
</feature>
<keyword evidence="5" id="KW-1185">Reference proteome</keyword>
<evidence type="ECO:0000313" key="4">
    <source>
        <dbReference type="EMBL" id="KAF0288541.1"/>
    </source>
</evidence>
<feature type="region of interest" description="Disordered" evidence="2">
    <location>
        <begin position="456"/>
        <end position="591"/>
    </location>
</feature>
<name>A0A6A4VGF0_AMPAM</name>
<dbReference type="Proteomes" id="UP000440578">
    <property type="component" value="Unassembled WGS sequence"/>
</dbReference>
<feature type="compositionally biased region" description="Basic residues" evidence="2">
    <location>
        <begin position="514"/>
        <end position="529"/>
    </location>
</feature>
<dbReference type="OrthoDB" id="10253041at2759"/>
<evidence type="ECO:0000313" key="5">
    <source>
        <dbReference type="Proteomes" id="UP000440578"/>
    </source>
</evidence>
<proteinExistence type="predicted"/>
<keyword evidence="4" id="KW-0121">Carboxypeptidase</keyword>
<organism evidence="4 5">
    <name type="scientific">Amphibalanus amphitrite</name>
    <name type="common">Striped barnacle</name>
    <name type="synonym">Balanus amphitrite</name>
    <dbReference type="NCBI Taxonomy" id="1232801"/>
    <lineage>
        <taxon>Eukaryota</taxon>
        <taxon>Metazoa</taxon>
        <taxon>Ecdysozoa</taxon>
        <taxon>Arthropoda</taxon>
        <taxon>Crustacea</taxon>
        <taxon>Multicrustacea</taxon>
        <taxon>Cirripedia</taxon>
        <taxon>Thoracica</taxon>
        <taxon>Thoracicalcarea</taxon>
        <taxon>Balanomorpha</taxon>
        <taxon>Balanoidea</taxon>
        <taxon>Balanidae</taxon>
        <taxon>Amphibalaninae</taxon>
        <taxon>Amphibalanus</taxon>
    </lineage>
</organism>
<feature type="region of interest" description="Disordered" evidence="2">
    <location>
        <begin position="226"/>
        <end position="245"/>
    </location>
</feature>
<comment type="caution">
    <text evidence="4">The sequence shown here is derived from an EMBL/GenBank/DDBJ whole genome shotgun (WGS) entry which is preliminary data.</text>
</comment>
<keyword evidence="4" id="KW-0645">Protease</keyword>
<dbReference type="GO" id="GO:0004180">
    <property type="term" value="F:carboxypeptidase activity"/>
    <property type="evidence" value="ECO:0007669"/>
    <property type="project" value="UniProtKB-KW"/>
</dbReference>
<sequence length="892" mass="97063">MEVETDGGFRISSNFDSGNLQRLEKVEPGTVTFEGQGPDDLCAHEFNCWVNPDCGGTEYENNNRTWFHFSFSGGPPFATVRFNIMNMNRQGKLYAQGMRTVYRVEPLFPEWKRLTDTHLYKVEDNNFIMSFKYYTLEDAGCTTYFAFSFPYSYTELQTHLNARDLQFRITPPIGIYYHRELLTYTLDGRRVDLLTITASDGGEGREHRLPGLFPLAQTEQRAVRFPGRKAAAGSDSESLVSSGETERSAWSASSVSSGKDEPPAVDSNLFLYMDMHGHASKRGCFMYGNHFSCDETMVDCMLLPKLVSLNSANFDFLACNFTEKNMHHRGKKDGLSKEGSGRVALYRATGLVRSYTLECNYNTGRFCNVLPPLPAEPEPPADTPLVFEPVPYTPAHYEQVGEALMISILDLTGDNPLSRLPRSEYRDTAGVRAWIKRFMTVTKFGENNILFSPEKTARTMKVTERHRQAAAEERSPGAGGRNVSSTPAGGTGAQRRLALGTTSPGRCGAETKDRRRPPLRRVRKAKKLSPGKVEDQENATVARPANKRSADALLAPSAAVKTDPEINLDKETAGPASQPSDLASPAGPSQLRVKSPVLQPRFGQQLTQTGNSPAGLSRKPVRRALSEKRKVLKPTPVKLGESGLQTGAAPKLRRSGSLVNAASADAPLAETSVVNNLNLILGDKRQVAGLAPRMRRPSVKTRCSTRMAAKKSAKTLKVKRAVRPLADPAEPSTSAAGAAGESSAEKPAKAPRKKLARRASAPVGPDPLAALELMTSPGGSLAGDVTAALEAPPMRAKVRKPRVKSKPRSPGARSVSVSGGTHCSLTADQDIPDGPRRAVSEGHGSPEPGPALPPAAGRLLKKKQGKLARRTGLERGRPALQQVKKRKLKEKV</sequence>